<dbReference type="PANTHER" id="PTHR42760:SF40">
    <property type="entry name" value="3-OXOACYL-[ACYL-CARRIER-PROTEIN] REDUCTASE, CHLOROPLASTIC"/>
    <property type="match status" value="1"/>
</dbReference>
<dbReference type="Proteomes" id="UP000761264">
    <property type="component" value="Unassembled WGS sequence"/>
</dbReference>
<protein>
    <submittedName>
        <fullName evidence="4">3-oxoacyl-ACP reductase FabG</fullName>
    </submittedName>
</protein>
<evidence type="ECO:0000256" key="1">
    <source>
        <dbReference type="ARBA" id="ARBA00006484"/>
    </source>
</evidence>
<dbReference type="Gene3D" id="3.40.50.720">
    <property type="entry name" value="NAD(P)-binding Rossmann-like Domain"/>
    <property type="match status" value="1"/>
</dbReference>
<evidence type="ECO:0000256" key="3">
    <source>
        <dbReference type="RuleBase" id="RU000363"/>
    </source>
</evidence>
<evidence type="ECO:0000256" key="2">
    <source>
        <dbReference type="ARBA" id="ARBA00023002"/>
    </source>
</evidence>
<keyword evidence="2" id="KW-0560">Oxidoreductase</keyword>
<dbReference type="GO" id="GO:0030497">
    <property type="term" value="P:fatty acid elongation"/>
    <property type="evidence" value="ECO:0007669"/>
    <property type="project" value="TreeGrafter"/>
</dbReference>
<accession>A0A967EZT7</accession>
<reference evidence="4" key="1">
    <citation type="submission" date="2020-03" db="EMBL/GenBank/DDBJ databases">
        <title>Genome of Pelagibius litoralis DSM 21314T.</title>
        <authorList>
            <person name="Wang G."/>
        </authorList>
    </citation>
    <scope>NUCLEOTIDE SEQUENCE</scope>
    <source>
        <strain evidence="4">DSM 21314</strain>
    </source>
</reference>
<dbReference type="SUPFAM" id="SSF51735">
    <property type="entry name" value="NAD(P)-binding Rossmann-fold domains"/>
    <property type="match status" value="1"/>
</dbReference>
<dbReference type="InterPro" id="IPR036291">
    <property type="entry name" value="NAD(P)-bd_dom_sf"/>
</dbReference>
<dbReference type="InterPro" id="IPR002347">
    <property type="entry name" value="SDR_fam"/>
</dbReference>
<dbReference type="EMBL" id="JAAQPH010000014">
    <property type="protein sequence ID" value="NIA70427.1"/>
    <property type="molecule type" value="Genomic_DNA"/>
</dbReference>
<dbReference type="PRINTS" id="PR00081">
    <property type="entry name" value="GDHRDH"/>
</dbReference>
<dbReference type="FunFam" id="3.40.50.720:FF:000173">
    <property type="entry name" value="3-oxoacyl-[acyl-carrier protein] reductase"/>
    <property type="match status" value="1"/>
</dbReference>
<dbReference type="Pfam" id="PF00106">
    <property type="entry name" value="adh_short"/>
    <property type="match status" value="1"/>
</dbReference>
<dbReference type="InterPro" id="IPR020904">
    <property type="entry name" value="Sc_DH/Rdtase_CS"/>
</dbReference>
<proteinExistence type="inferred from homology"/>
<sequence length="256" mass="27468">MPVNPTRRIALVTGGSSGIGFGIVERLLMDGFRVAFCSSDPDRLEVAYRILNTTTPAEDIMALCADVSDEDSVKGMFTDIRDRWGHVDVLVNNAGISTRRANEQPWIFDLSLEDWDRVVRTNLTGTFLCTRFCARDMVENRWGRIINITSLAGRTIPLIAGPHYAASKAGIFGLTRALARDLAPYGVTVNCVAPGRIITPMTGSAEAPVNIAALKRIPVGRFGTPADIAGAVAYYASEDAGFVTAAALDVNGGEFG</sequence>
<dbReference type="PRINTS" id="PR00080">
    <property type="entry name" value="SDRFAMILY"/>
</dbReference>
<dbReference type="PANTHER" id="PTHR42760">
    <property type="entry name" value="SHORT-CHAIN DEHYDROGENASES/REDUCTASES FAMILY MEMBER"/>
    <property type="match status" value="1"/>
</dbReference>
<dbReference type="PROSITE" id="PS00061">
    <property type="entry name" value="ADH_SHORT"/>
    <property type="match status" value="1"/>
</dbReference>
<keyword evidence="5" id="KW-1185">Reference proteome</keyword>
<dbReference type="NCBIfam" id="NF009466">
    <property type="entry name" value="PRK12826.1-2"/>
    <property type="match status" value="1"/>
</dbReference>
<dbReference type="AlphaFoldDB" id="A0A967EZT7"/>
<name>A0A967EZT7_9PROT</name>
<comment type="similarity">
    <text evidence="1 3">Belongs to the short-chain dehydrogenases/reductases (SDR) family.</text>
</comment>
<gene>
    <name evidence="4" type="primary">fabG</name>
    <name evidence="4" type="ORF">HBA54_17650</name>
</gene>
<organism evidence="4 5">
    <name type="scientific">Pelagibius litoralis</name>
    <dbReference type="NCBI Taxonomy" id="374515"/>
    <lineage>
        <taxon>Bacteria</taxon>
        <taxon>Pseudomonadati</taxon>
        <taxon>Pseudomonadota</taxon>
        <taxon>Alphaproteobacteria</taxon>
        <taxon>Rhodospirillales</taxon>
        <taxon>Rhodovibrionaceae</taxon>
        <taxon>Pelagibius</taxon>
    </lineage>
</organism>
<evidence type="ECO:0000313" key="5">
    <source>
        <dbReference type="Proteomes" id="UP000761264"/>
    </source>
</evidence>
<comment type="caution">
    <text evidence="4">The sequence shown here is derived from an EMBL/GenBank/DDBJ whole genome shotgun (WGS) entry which is preliminary data.</text>
</comment>
<dbReference type="GO" id="GO:0016616">
    <property type="term" value="F:oxidoreductase activity, acting on the CH-OH group of donors, NAD or NADP as acceptor"/>
    <property type="evidence" value="ECO:0007669"/>
    <property type="project" value="TreeGrafter"/>
</dbReference>
<evidence type="ECO:0000313" key="4">
    <source>
        <dbReference type="EMBL" id="NIA70427.1"/>
    </source>
</evidence>